<dbReference type="InterPro" id="IPR037120">
    <property type="entry name" value="Haem_peroxidase_sf_animal"/>
</dbReference>
<accession>A0A846H8C8</accession>
<evidence type="ECO:0000256" key="1">
    <source>
        <dbReference type="ARBA" id="ARBA00022723"/>
    </source>
</evidence>
<proteinExistence type="predicted"/>
<keyword evidence="5" id="KW-0575">Peroxidase</keyword>
<dbReference type="InterPro" id="IPR019791">
    <property type="entry name" value="Haem_peroxidase_animal"/>
</dbReference>
<organism evidence="5 6">
    <name type="scientific">Hassallia byssoidea VB512170</name>
    <dbReference type="NCBI Taxonomy" id="1304833"/>
    <lineage>
        <taxon>Bacteria</taxon>
        <taxon>Bacillati</taxon>
        <taxon>Cyanobacteriota</taxon>
        <taxon>Cyanophyceae</taxon>
        <taxon>Nostocales</taxon>
        <taxon>Tolypothrichaceae</taxon>
        <taxon>Hassallia</taxon>
    </lineage>
</organism>
<dbReference type="EMBL" id="JTCM02000022">
    <property type="protein sequence ID" value="NEU73343.1"/>
    <property type="molecule type" value="Genomic_DNA"/>
</dbReference>
<dbReference type="GO" id="GO:0005737">
    <property type="term" value="C:cytoplasm"/>
    <property type="evidence" value="ECO:0007669"/>
    <property type="project" value="TreeGrafter"/>
</dbReference>
<dbReference type="Pfam" id="PF03098">
    <property type="entry name" value="An_peroxidase"/>
    <property type="match status" value="1"/>
</dbReference>
<keyword evidence="2" id="KW-0223">Dioxygenase</keyword>
<name>A0A846H8C8_9CYAN</name>
<dbReference type="GO" id="GO:0004601">
    <property type="term" value="F:peroxidase activity"/>
    <property type="evidence" value="ECO:0007669"/>
    <property type="project" value="UniProtKB-KW"/>
</dbReference>
<dbReference type="GO" id="GO:0004666">
    <property type="term" value="F:prostaglandin-endoperoxide synthase activity"/>
    <property type="evidence" value="ECO:0007669"/>
    <property type="project" value="TreeGrafter"/>
</dbReference>
<gene>
    <name evidence="5" type="ORF">PI95_012385</name>
</gene>
<dbReference type="Proteomes" id="UP000031549">
    <property type="component" value="Unassembled WGS sequence"/>
</dbReference>
<keyword evidence="1" id="KW-0479">Metal-binding</keyword>
<keyword evidence="6" id="KW-1185">Reference proteome</keyword>
<dbReference type="InterPro" id="IPR050783">
    <property type="entry name" value="Oxylipin_biosynth_metab"/>
</dbReference>
<evidence type="ECO:0000256" key="2">
    <source>
        <dbReference type="ARBA" id="ARBA00022964"/>
    </source>
</evidence>
<dbReference type="AlphaFoldDB" id="A0A846H8C8"/>
<dbReference type="GO" id="GO:0020037">
    <property type="term" value="F:heme binding"/>
    <property type="evidence" value="ECO:0007669"/>
    <property type="project" value="InterPro"/>
</dbReference>
<reference evidence="5 6" key="1">
    <citation type="journal article" date="2015" name="Genome Announc.">
        <title>Draft Genome Sequence of Cyanobacterium Hassallia byssoidea Strain VB512170, Isolated from Monuments in India.</title>
        <authorList>
            <person name="Singh D."/>
            <person name="Chandrababunaidu M.M."/>
            <person name="Panda A."/>
            <person name="Sen D."/>
            <person name="Bhattacharyya S."/>
            <person name="Adhikary S.P."/>
            <person name="Tripathy S."/>
        </authorList>
    </citation>
    <scope>NUCLEOTIDE SEQUENCE [LARGE SCALE GENOMIC DNA]</scope>
    <source>
        <strain evidence="5 6">VB512170</strain>
    </source>
</reference>
<dbReference type="GO" id="GO:0006979">
    <property type="term" value="P:response to oxidative stress"/>
    <property type="evidence" value="ECO:0007669"/>
    <property type="project" value="InterPro"/>
</dbReference>
<sequence>MTAKRDTSRDGLKNKLETAVLTGFKPIWKFIQSNPGLARKVNKTLTNNAILKIPTRPYPFSTMSPYTSWDSLIDRTYSGLQLPPLDWKPLTNENYIGINLTPAEKFEKNLPPIQDLEILYRKIGETKYSPKSSLIFPYFVQWFTDSFLRTDRFDPRKNSSNHHIDMCNVYGLNPKITHLLRSYKGGKLKSQILNGEEYPLFYYDEDGKPKEEFNGLPHLYTDDTPKAETFPPEKKHKLFAMGLEIERANVQIGYVMLNVLSLREHNRVCDLLAKNYPAWDDERLFQTARNVVMAEFLKIVLEDYINHITPYHFQFFTDPLAFTDEKWYRHNWMSVEFSLVYRWHSMLPDTLMYNGQKLPMPASMWNNDMIINKGLGAIFEESCSQPAAQLSLFNTPEFLIPTEIASIRMGREAKLRSYNDYRELCKYPRVTEFNQISSDEKVQKELQRLYGHVDNIELYVGLYAEDLRPNSALPPLVGRLIGIDAFSQAFTNPLLAESVFNPETFSPVGWEEIQNTKTLSQVVHRNIPEGKTYRVSFYRQDWQPV</sequence>
<keyword evidence="3" id="KW-0560">Oxidoreductase</keyword>
<dbReference type="GO" id="GO:0046872">
    <property type="term" value="F:metal ion binding"/>
    <property type="evidence" value="ECO:0007669"/>
    <property type="project" value="UniProtKB-KW"/>
</dbReference>
<dbReference type="Gene3D" id="1.10.640.10">
    <property type="entry name" value="Haem peroxidase domain superfamily, animal type"/>
    <property type="match status" value="1"/>
</dbReference>
<dbReference type="PRINTS" id="PR00457">
    <property type="entry name" value="ANPEROXIDASE"/>
</dbReference>
<dbReference type="PANTHER" id="PTHR11903:SF39">
    <property type="entry name" value="PROSTAGLANDIN G_H SYNTHASE 2-LIKE"/>
    <property type="match status" value="1"/>
</dbReference>
<dbReference type="PANTHER" id="PTHR11903">
    <property type="entry name" value="PROSTAGLANDIN G/H SYNTHASE"/>
    <property type="match status" value="1"/>
</dbReference>
<dbReference type="PROSITE" id="PS50292">
    <property type="entry name" value="PEROXIDASE_3"/>
    <property type="match status" value="1"/>
</dbReference>
<dbReference type="CDD" id="cd09816">
    <property type="entry name" value="prostaglandin_endoperoxide_synthase"/>
    <property type="match status" value="1"/>
</dbReference>
<dbReference type="SUPFAM" id="SSF48113">
    <property type="entry name" value="Heme-dependent peroxidases"/>
    <property type="match status" value="1"/>
</dbReference>
<dbReference type="RefSeq" id="WP_039743881.1">
    <property type="nucleotide sequence ID" value="NZ_JTCM02000022.1"/>
</dbReference>
<protein>
    <submittedName>
        <fullName evidence="5">Heme peroxidase</fullName>
    </submittedName>
</protein>
<evidence type="ECO:0000256" key="4">
    <source>
        <dbReference type="ARBA" id="ARBA00023004"/>
    </source>
</evidence>
<comment type="caution">
    <text evidence="5">The sequence shown here is derived from an EMBL/GenBank/DDBJ whole genome shotgun (WGS) entry which is preliminary data.</text>
</comment>
<dbReference type="InterPro" id="IPR010255">
    <property type="entry name" value="Haem_peroxidase_sf"/>
</dbReference>
<evidence type="ECO:0000256" key="3">
    <source>
        <dbReference type="ARBA" id="ARBA00023002"/>
    </source>
</evidence>
<keyword evidence="4" id="KW-0408">Iron</keyword>
<dbReference type="GO" id="GO:0006631">
    <property type="term" value="P:fatty acid metabolic process"/>
    <property type="evidence" value="ECO:0007669"/>
    <property type="project" value="UniProtKB-ARBA"/>
</dbReference>
<evidence type="ECO:0000313" key="5">
    <source>
        <dbReference type="EMBL" id="NEU73343.1"/>
    </source>
</evidence>
<evidence type="ECO:0000313" key="6">
    <source>
        <dbReference type="Proteomes" id="UP000031549"/>
    </source>
</evidence>
<dbReference type="GO" id="GO:0016702">
    <property type="term" value="F:oxidoreductase activity, acting on single donors with incorporation of molecular oxygen, incorporation of two atoms of oxygen"/>
    <property type="evidence" value="ECO:0007669"/>
    <property type="project" value="TreeGrafter"/>
</dbReference>